<dbReference type="EMBL" id="ML006407">
    <property type="protein sequence ID" value="RKP16572.1"/>
    <property type="molecule type" value="Genomic_DNA"/>
</dbReference>
<dbReference type="Proteomes" id="UP000281549">
    <property type="component" value="Unassembled WGS sequence"/>
</dbReference>
<name>A0A4P9YCJ5_ROZAC</name>
<dbReference type="AlphaFoldDB" id="A0A4P9YCJ5"/>
<evidence type="ECO:0000313" key="1">
    <source>
        <dbReference type="EMBL" id="RKP16572.1"/>
    </source>
</evidence>
<gene>
    <name evidence="1" type="ORF">ROZALSC1DRAFT_31513</name>
</gene>
<feature type="non-terminal residue" evidence="1">
    <location>
        <position position="637"/>
    </location>
</feature>
<reference evidence="2" key="1">
    <citation type="journal article" date="2018" name="Nat. Microbiol.">
        <title>Leveraging single-cell genomics to expand the fungal tree of life.</title>
        <authorList>
            <person name="Ahrendt S.R."/>
            <person name="Quandt C.A."/>
            <person name="Ciobanu D."/>
            <person name="Clum A."/>
            <person name="Salamov A."/>
            <person name="Andreopoulos B."/>
            <person name="Cheng J.F."/>
            <person name="Woyke T."/>
            <person name="Pelin A."/>
            <person name="Henrissat B."/>
            <person name="Reynolds N.K."/>
            <person name="Benny G.L."/>
            <person name="Smith M.E."/>
            <person name="James T.Y."/>
            <person name="Grigoriev I.V."/>
        </authorList>
    </citation>
    <scope>NUCLEOTIDE SEQUENCE [LARGE SCALE GENOMIC DNA]</scope>
    <source>
        <strain evidence="2">CSF55</strain>
    </source>
</reference>
<dbReference type="InterPro" id="IPR027417">
    <property type="entry name" value="P-loop_NTPase"/>
</dbReference>
<dbReference type="SUPFAM" id="SSF52540">
    <property type="entry name" value="P-loop containing nucleoside triphosphate hydrolases"/>
    <property type="match status" value="1"/>
</dbReference>
<feature type="non-terminal residue" evidence="1">
    <location>
        <position position="1"/>
    </location>
</feature>
<organism evidence="1 2">
    <name type="scientific">Rozella allomycis (strain CSF55)</name>
    <dbReference type="NCBI Taxonomy" id="988480"/>
    <lineage>
        <taxon>Eukaryota</taxon>
        <taxon>Fungi</taxon>
        <taxon>Fungi incertae sedis</taxon>
        <taxon>Cryptomycota</taxon>
        <taxon>Cryptomycota incertae sedis</taxon>
        <taxon>Rozella</taxon>
    </lineage>
</organism>
<protein>
    <submittedName>
        <fullName evidence="1">Uncharacterized protein</fullName>
    </submittedName>
</protein>
<sequence>DGNATHIQGIDCWYYVELGGESESRLSQTQTCVDSFVGNIKELKEHLESYEARSLMLTIIKKDGRDVEIPLLDPRAKINNIVVRVPPRQISIRYYGSQNSDILYPEDKRVRIEASIKRLKKLTRSEKMPILYRIEDDDMFRHALRTKDTFICSSTAFSPQSSIDVLINQDGQIVDNTQTKIQWCGSVNSSKVSYEMSLDENYCFTSYINCEEDKIVDFYFEVDGIRQVSETYPRILIGDMEYNRLKNTKKIYFGNDEHYVPALCSFMPYVFDSHNIIEQVEANLKISTDPPMCALLAPKTGKTTLLTRIIPSILCREYVQPIIIYVNCEMLPYQHQNDNRTEYEIMDAVFARLVDLIVKELNVIGINLNINKHLQSFVIFQHIFSCLKSYNEAQYYFHYLDPGIMKDCVAQLKHCKYMGVRVFFSGSQMITNGILFQQGLCGIRLDREIPETDLSEIVDREFPLDFTVENIISWITPFGTPSPALFENNFNYDATFKYLETKIIDEIATDLCNLVQKLDISVHAIISKLVIPQFLEYLVSIDVNGVVRIPHPYKAILEKLFDEEGLRPGRPTFTTCSYLDLCTVKLGVAWQSLQKYNNHQRKVILSNIVPLLELKLSVNLSSIENWKNWPLFQLLYF</sequence>
<evidence type="ECO:0000313" key="2">
    <source>
        <dbReference type="Proteomes" id="UP000281549"/>
    </source>
</evidence>
<proteinExistence type="predicted"/>
<accession>A0A4P9YCJ5</accession>